<dbReference type="SMART" id="SM00112">
    <property type="entry name" value="CA"/>
    <property type="match status" value="2"/>
</dbReference>
<dbReference type="CDD" id="cd11304">
    <property type="entry name" value="Cadherin_repeat"/>
    <property type="match status" value="1"/>
</dbReference>
<dbReference type="RefSeq" id="WP_207682866.1">
    <property type="nucleotide sequence ID" value="NZ_CP061800.1"/>
</dbReference>
<feature type="domain" description="Cadherin" evidence="1">
    <location>
        <begin position="672"/>
        <end position="792"/>
    </location>
</feature>
<dbReference type="InterPro" id="IPR015919">
    <property type="entry name" value="Cadherin-like_sf"/>
</dbReference>
<dbReference type="InterPro" id="IPR002126">
    <property type="entry name" value="Cadherin-like_dom"/>
</dbReference>
<reference evidence="2" key="1">
    <citation type="journal article" date="2021" name="Microb. Physiol.">
        <title>Proteogenomic Insights into the Physiology of Marine, Sulfate-Reducing, Filamentous Desulfonema limicola and Desulfonema magnum.</title>
        <authorList>
            <person name="Schnaars V."/>
            <person name="Wohlbrand L."/>
            <person name="Scheve S."/>
            <person name="Hinrichs C."/>
            <person name="Reinhardt R."/>
            <person name="Rabus R."/>
        </authorList>
    </citation>
    <scope>NUCLEOTIDE SEQUENCE</scope>
    <source>
        <strain evidence="2">4be13</strain>
    </source>
</reference>
<dbReference type="SMART" id="SM00736">
    <property type="entry name" value="CADG"/>
    <property type="match status" value="5"/>
</dbReference>
<dbReference type="InterPro" id="IPR006644">
    <property type="entry name" value="Cadg"/>
</dbReference>
<dbReference type="Proteomes" id="UP000663722">
    <property type="component" value="Chromosome"/>
</dbReference>
<dbReference type="Gene3D" id="2.60.40.10">
    <property type="entry name" value="Immunoglobulins"/>
    <property type="match status" value="7"/>
</dbReference>
<dbReference type="GO" id="GO:0016020">
    <property type="term" value="C:membrane"/>
    <property type="evidence" value="ECO:0007669"/>
    <property type="project" value="InterPro"/>
</dbReference>
<dbReference type="Gene3D" id="2.60.40.60">
    <property type="entry name" value="Cadherins"/>
    <property type="match status" value="1"/>
</dbReference>
<dbReference type="GO" id="GO:0007156">
    <property type="term" value="P:homophilic cell adhesion via plasma membrane adhesion molecules"/>
    <property type="evidence" value="ECO:0007669"/>
    <property type="project" value="InterPro"/>
</dbReference>
<dbReference type="PANTHER" id="PTHR46857">
    <property type="entry name" value="EPITHELIAL CELL-TRANSFORMING SEQUENCE 2 ONCOGENE-LIKE"/>
    <property type="match status" value="1"/>
</dbReference>
<keyword evidence="3" id="KW-1185">Reference proteome</keyword>
<gene>
    <name evidence="2" type="ORF">dnm_038860</name>
</gene>
<feature type="domain" description="Cadherin" evidence="1">
    <location>
        <begin position="387"/>
        <end position="474"/>
    </location>
</feature>
<dbReference type="GO" id="GO:0005509">
    <property type="term" value="F:calcium ion binding"/>
    <property type="evidence" value="ECO:0007669"/>
    <property type="project" value="InterPro"/>
</dbReference>
<feature type="domain" description="Cadherin" evidence="1">
    <location>
        <begin position="6498"/>
        <end position="6614"/>
    </location>
</feature>
<dbReference type="Pfam" id="PF14252">
    <property type="entry name" value="DUF4347"/>
    <property type="match status" value="1"/>
</dbReference>
<dbReference type="KEGG" id="dmm:dnm_038860"/>
<sequence>MFNLRRLEDRIVLDGAGALEAIDEMHEQEEHELQMRFHAMQDHNVDDWDYGLDMDDHLYLTDGLDVDDAADGGVHVLVISSDIGDADDLADAAKDDVLVVRYDASATSMEELSEKIQEKLGGQKADSIAFAAHNSGSAQMNLIEGEAVTADSLENSEDQQAFWKAVGESLSENGRIDLLACNVLENPDDGLALVSRIEDIAGANVAASADATGNDAYGGDWVLESDNIDIRGDYFDEGKLEKFDGVMSDLPPEAGPNFSQLSVMQYATEGEEFVFTIPKDAIVDPEGDMWGYWSYDYQMPDWMTFEQEGMTYKGTPEGYDDVNNGDPSTVTIIALDGEFNAFTAEFQVTVNNVNDYPVVDNAIVSPTDPIPQDAETWEFTVSADTFSDPDNNPLTPQAGLTYSLQDNPSWMRVSTNADGSIKIDKDPNASIPQEDVKTWEVKLVATDSSGAGTAALFTVTVEDANEAPEANPNVLLDPPDAVEGQSWSYQIPEDAFLDPEGKDLWGYWSYDYQMPDGMTFDHASSTYTWDDPKLPAAGDSHTITVIALDDGFKAATAEFYLTVNDINNPPEVVSPIADIIVPQLEETTFDITDNFFDPDGDDLSYYAELTDPDGKVTHLDNENYWIYLDPAGTFTIDPDKVPDYTETTITESPWTVEVWAYDESEYAESDRISFEVTVEDHNDAPEVGDVPLETWYITQGETLRYTIPDGAFVDPEGRPLWGYWSYDYQMPEGMTLIDSTNGIYEFTPSLDDDTGIIGTHTVTVIALDDEFQAVTGEFQVVVADKPDFAPEIHEIDGDHLTYTERADTAQFVDSAGGDPIAYNVLDSDYKVLLTDDSASVTDVDSDNFEGGQLIVEILNADAEEDKLGVLHEGDGGGQIGIFSDEFVTYDGEQIASVTGVGTGTLTFNLTAAADTEAVSELIQNVTYWNADTVSPTEGDRTVKFSMTDGDGSSVTSSEQSMTLTVEAVNSPPVVENLAELEAWVTPYPENSGPFPVIPEGFDFQLTDDAGEDANWNGGKVVVEIEDGFRHDDRLFVADGAPEIGSESISTYKSTLTLYINQDANTDEVENWIKSVMFEADDEIEGFRKVTITITDPGGAEIKIDPGFDVSATNDPPVLAGIEGDTQSYSERSDPVLLESGDASVADVDSPDFDGGYLRVKITNDSLVIGEDMLSIRNEGNLSGEISVSGNDIFYGGSPFGSFTYADDQGLLEVNLRNYTADTAAVSALIHNIQYENLNTVDPTAGERNIEFQLSDGDRNDTPHSATSNIETLKVTVVPVNDAPVIENLDAALTYVEGGGDLILEPDSNVTITDVDSPNFSEGKLTLTITGGDPDEDVLKIITSDDISSTPSGITYQGEVIAPSTVFDQDAGVFEFNFSSDKATPEAVEALIETIAYKNTDSENPTTGTRTIEFKLDDGHGGTSEGSVVTVTVGGDNDAPVIDNVEGSVTYTEYDNYDYDLNQLSTTGHEPLYNLPLVALTASVTDVDSDNFGGGRLEVEIFNNLESDEDVLAVSDLYGPAEYSRLGVDDSGQVTYGFTPIGDANYEADSGLLTVTLNDTADTTSVSRLIQSITYANTNSDNPVDSDRSVRFTLWDGDGGSAAYQYVTVNVEPVNDAPIIHELQDDSSVYTEDGDPVLLDLSPPLAYAEDVDSPNFSGGQLMVQVTDAAVNTEDMLGIRTEGDIFADASAVLYDDTLIGWHSYDSASGMLTVTLNADADAGAVSALIRNIEYYNSNSADPTEGTRTVEFTLTDGDGGTSDVRQTFVTVGADNDAPVIQNLDGDFLPYEETDGAMVLDQSTLALVVDADDGTALSFEGGHLTVEITAGGDTAEDVLGIATASDSAIQVFGNKFVTYNDDQIGVATFDPATGKLDIALESGADISNVSELIQSITYNNTDSYDPTDGVRTIRFSLSDSADVSNDYFVTVDVNSPNDAPVIEHIAGDTAVFVEDADPLVLDVDPTVAFVSDVDNPNFDGGYLKISIDPSDFQSSQDVLGIASAGDITYDNGINVLYKGVNIGTTDLAESGSVLNVSLTGDATRDALSALVQSITYQNVETGNPVAGDRTISFMMSDGEASNNTSAIYEMTVTVQGTNDMPQIANLDGDAATFTEDQDTAGVILDANTNALVSDADQTDFDGGHLLVEITGGDTNEDVLGISAGYGALSIGTQTFDKSLGVLDIALNADADASDVSVLIQNIIYNNSDSDNPTLGERTVKFTLSDGDGATSPEYLTTVTVEDTNDAPVLADVEASVTYTEGAAALVVDSAVSLSDVDSPNFDGGGITVEVIGGDLTEDVLGIQSAGPIGVDGNNISYNGTPIATFNYNTGILNIDLLGDAADTVAVKSLIEHVTYENSDTDMPTEGNRTLRFAVFDGDGGSSSYNFATVGVWGLNDPPVITNLNGDAVTFNEGNGTTSSAVLLDVNGNALVSDADSTDFNGGTLTVTVMGDGSLEDMLTIRNEGVLDGQIGYSAADGSISYEGDLIGTVTASGNSLTVQFNSEDADPEAVSALIQNIQFYNSNSLNPTEGDRTVRFQLVDGDGTAWNGLGDDSSEYSDVLVTVNDMNDAPVIHELQGDSVVYSEGQEFVRLDAVGTAAWVEDLDSSNFDGGRLTIEIVGGYESDEDVLKLVDKDGGLGTGAGQIGVHGNAITYEGEQIGAGSFDADTGLFNILLYDDADTVSVGELVQSITYTNTDTIHPTAGQRTIRFALYDGNLNKSEDYDVTVMVQDKNDAPVIHEITGDVLNYTEQYKATDGSIVGGGVALLDQVPTSAFVTDTDSDDFNGGGLRVEIAGVTGTDFDVTEEVLSIMNVGNNTGEIGYNGGVVTFEGDTIGTAAFVQDVGNSMGVLSIGFNSAEADTEAVSALLRSITYNHTDSDAPSGGDRTVRFVLYDGDGASTTTWKDSSEAAIMTVKVTPVNESPEIQNIGGDYVDYKESIVLDSAVYGDTLAAGESNAANLDIGANAFVTDVDSTDFITGTLTVEFDTDAFYAGQDQLGIRDSWYTDPGSISAVAGGGNVDYDGVTFGTWGRDTAGTLTVEFTGTGATPDVVSALLQHITYENLLLTTGATEGERTIRFSLYDGDYVAYPDQGTSLFHDVTVNVTTDQNDPPVIGALHDQSVTFTEESGPVMLAENVAADVTDFDSLDFKGGHLKFEIVADTDTSGYQNTEDVLGITDQGSTGINYDEVTGDVTYQGSLIGTSVGFNAGTGILDITLTEYANETTVAALINATYFDNTNTADPTEGFRSVRFTMSDGDGGFAPTGSDFFATVPTGAADSYVMSVFVSGVNDTPEIHWIDGDYVSFSEAGTSPAEAILSGKLLDQWGIASLTDPDDPDDFTGGWLDIQVGGDNAESDADWLGFQSSTGGITFDTDMGTGTGSYSAQTVAYDGTVIGTVDWSTSSSTLHIDFNTSSNTDRVSELLQSIMYANIDTAAPKPGERTVRFQFYDGDGDNGTSNAAIMTVNVTGDNDAPEIHDWNTALQTFTDYTGLGNSGVYLESDGYQVKLQSGATISDVDVNIASGGWEPFNDFDGGLLTISMTDNFVATEDVLGISEGNGITLSGNIVMYNGEQLGYSSFNNGVLTIDINSDDTTVSNESGVSTLLRQITYSNTNTNNPMPGERTIRFNFRDGDGGTTGWNAYAGSDLKSAQMTVTVSGVNDAPEIHNLDSDVAVFADAATDVQFVLDTEGHASVEDVDGFDKSRLGVTGAVLTIDMDSDSTDTAEDYLSFSTDTGDNISFTGETGTWASPTGYITHSDLAGAIASYSWDDQSDILTITVTNSSATEDQVSEVLRSITYVNQATDGITDGDRTIRFNLTDPDGTDFGGKDSSGWSVMTLNVGGANDAPVINQLNADTNLGYLEDSTSFGLPVLLDDAATTAYVTDADIADNSNFDGGRLEVQIIGGTDSYYADEDILAISDKGSITFSAGHVYYDSTSDVGTVSWNDANGMLTIDFLEDANTTTVSALLESIVYNNEDSEDPTSGDRTIRFAMWDGDGGSSDYVSVTVGVTAVNDAPEIFSLADNGVIFREGMDTTLGVALDVSSDATVEDVDSDYFSSLKVEFTDTVYSDQDHLSIRHEGAGIEQVGFVGSNVSYEGELIGTVDLADIGSTDLTITFNQNADAEAVSALIQNVIYYNDSDGPTVGERSIRFTLTDYGDGTEVAGIDTLPSDATSSSYSTTVIVEDVNDPPVIHDLDGDLVTFNESAGAGAATSNKVILDAGSSDVSVTDADSTEFDGGKLTVKILGGDLTEDVIGFSDNFTFTEVTAIGTENIYGTVGVDAATQLGSYTWNQASGLLTIDLNSNATPDNVDDLIHGISYYNKDTVDPTAGERTVRFQLWDGDPVGPGASSNIADVKLTVNATNDAPVIQGIHGDSVIYVEESAPAVLDQVGSMGSTIFALGSVTDADSDDFDGGRLKVQISGGGEAKDVLGIRDEGFAAGQIGVQNGYNVLYEGLPIGTFTYDEMSVLDVELNDNADAEAVSALVQNITFSSTNTADLDEAQRTIRFALWDSQGDSVTAASEMTVFVKPVNDAPVIQNIAGDVVTYYEAGDTTTKKELDIGQNAFVTDPDDASAFSVFNTASSPHLYVEIMSGFGDSTAEDVLTMAALAGVSSTYDAAEHRLDITFSAEETYADVNTVLQSITYTNTDSVNPTEGDRLVRFWMDDNDGTERGGVESSANYDMTVTVVGVNDAPELTGTEESTLYWENNSADQVILGTDFAVKDADSMNFDGGRLEVQILNTGVFDKTEDVLSIADLGYSEAAWADGDTAAGNITFVDNNNVFYANSSKIGAVTYDANIGKLTIELTEHANTTTVSDLMKNITYANTDSDNPTPGDRKIQFTLFDGDGTANDGADSASLVATVQVTAVNDAPEIFNIDTDVAAFKEGGGAILLDQGEDGWARDVDNNNFSTLVVSITENVDTNGDMLSIRHEGNHWDEIGFNTTSGVVSYGTATIGTATGFDSTQLTITFNGNENSDAVATLIQNITFNNEDDNLNTDDRTIQFALSDFETTGVANMKVTVEEVNDAPEISGLGGIVGYTEGQAAPTILDDNVISITDDDSLNFEGGHLKVQITNPDSAEDRLWINTADANISIDASNNVFFSGSHIGTAQFNSASGLLDVTLTQYAETAGVKELIEAVTYENTNTGDPADHDRLVAFTLDDGDGGTSTAHYVTVQVTPVNDAPAVYNLIGDSVTYVEGADPVLIDQNQDGYAIDVDNSNFAGGYLAFDVQGATDEDMLSIQNQGTAAGQVSFTDLGNNKGAVFYEGEQIGTSAFVVGGDGPNQNRLTIGLNANADTEAVNALIKSVTYENLNTVNPTEGDRQIDYILSDGESQAFKDNAMTVTVQDVNDGPVIHDLDGDKLTYTEQDGTKVLDAENYYLKGASVTDPDSTTFNGGRLFVDITGDYDQDEDKLSIGNVKNITFSGTSGDIVAYNNKTIGTATWIDDLGRLKIEFTTDDANTESVGALLEAITYENTDTISPTEGDRTIRFMMWDGEDNPDPVFGASSDYNYVTVSVEDVNTPPVINNIQGDSVTYSEGGAAVLVDQNANAFVTDLDSPDFDGGRLEVQITNGLAGEDMLGVKAEGQLAVEDGIFVNYAGNLIATMNFDADSTTLGFDLRADADTIGVSALIQSITYTNRSEDDPTAGNRTVEFTLWDGDERPNASTPVQMTVGVVAVNDAPEIHNIEGDQLIYTEGDKVKILDQGTLATVSDPDTPIFNTGTLEVQIVSGFNPDDSNEDKLGIRSDGDGLGQISVDGNDIKYGGTEIGKVTSSDTHKLVITLDDDANHGAVAALIQNITYENTDTNSPYEGERAIQFKLSDGDVNPATSDAYTMTVTVNGVNDAPVIDTTTLGGERTTFYEANGDVDDAVILDTDENASVTDPDGGEDFKNGKLTVQIGEGYDPDEDILSVRNEGNGFHQIGFDVANNVFFEGEQIGKAEFIESSGLLEISLNDNAKIDNVAVSSLIQNIRYNNMDTDNPTEGERTVSFTVWDADGASSSTRDTFVDVRDVNDAPVIHNIGGDTMSYEEGEGPKVLDVGLNGYVTDVDTTEFSLGTLHVDLTVLDTDPANSNTPLEMLNINNEGSGAGQISFAGFDEHGPKSADVFFDGVKIGVAEQSYGGLEIAFNDQADEDAVSALIQNITYENTDTVNPVEGDRTIRFRMSDGFGNSADPVPDRSWMSDAFSDWYEATVNVQGVNDAPEIHDLDGETLTYYKNEGMQALDQGTDAFVTDIDSTDFAGGQLSVQIVGGGVQTEDVLGISTSVAGQNISLAGDEVFYNGQQIGTYELSSDKDTLTIDFNDALNDGTGATHTEAVSALIKSVGYENTSTTNPQSGERLVRFSVSDGDGGTSAYANVTVDLLGNRAPVVDEGIEDWDNLMLMGVNRFTIPNDAFTDPDLNDTLTYTAKWLDDQGTPYGDDGDLPGWLYLNKNSGEFVAEPTNVEDFAIFDGKIQIQVTATDTGGLSAETTFTIFQPENVNTAPVFTDASPGFMISEHEPAATGNTLEGQTVSDPAVVDGKPVYTSLGADTEPVKVEAVDPDGEPIQAYRITGGTGSGIFNIGEKTGEITLISTTGNPDTTADDLDFETGPKVFTLEIEAEDAAGEVGTTEVVILVSDENDLPVANDIPDQTVLASRGYWSYNLDDPKTEIGQVVAFTDPDGDTLTYRAEEQGKGTLPSWLDDFKDGWLKGDASKVTSTTTYTIELFADDGTDEVSTTFNIEVIVASLDTELRDALRYLDVEEDVYEDLPIEGEEVEVHDVLMYAEAPAEDAPADADIADALALLDGFGIEPVIHDKGGSADVVA</sequence>
<evidence type="ECO:0000313" key="2">
    <source>
        <dbReference type="EMBL" id="QTA87848.1"/>
    </source>
</evidence>
<evidence type="ECO:0000259" key="1">
    <source>
        <dbReference type="PROSITE" id="PS50268"/>
    </source>
</evidence>
<protein>
    <submittedName>
        <fullName evidence="2">Cadherin domain-containing protein, DUF4347</fullName>
    </submittedName>
</protein>
<proteinExistence type="predicted"/>
<dbReference type="InterPro" id="IPR013783">
    <property type="entry name" value="Ig-like_fold"/>
</dbReference>
<organism evidence="2 3">
    <name type="scientific">Desulfonema magnum</name>
    <dbReference type="NCBI Taxonomy" id="45655"/>
    <lineage>
        <taxon>Bacteria</taxon>
        <taxon>Pseudomonadati</taxon>
        <taxon>Thermodesulfobacteriota</taxon>
        <taxon>Desulfobacteria</taxon>
        <taxon>Desulfobacterales</taxon>
        <taxon>Desulfococcaceae</taxon>
        <taxon>Desulfonema</taxon>
    </lineage>
</organism>
<accession>A0A975BLU0</accession>
<dbReference type="InterPro" id="IPR052805">
    <property type="entry name" value="GEF_Ubiquitin-Prot_Reg"/>
</dbReference>
<dbReference type="PANTHER" id="PTHR46857:SF2">
    <property type="entry name" value="F-BOX ONLY PROTEIN 16"/>
    <property type="match status" value="1"/>
</dbReference>
<evidence type="ECO:0000313" key="3">
    <source>
        <dbReference type="Proteomes" id="UP000663722"/>
    </source>
</evidence>
<name>A0A975BLU0_9BACT</name>
<dbReference type="Pfam" id="PF05345">
    <property type="entry name" value="He_PIG"/>
    <property type="match status" value="1"/>
</dbReference>
<dbReference type="EMBL" id="CP061800">
    <property type="protein sequence ID" value="QTA87848.1"/>
    <property type="molecule type" value="Genomic_DNA"/>
</dbReference>
<dbReference type="InterPro" id="IPR025592">
    <property type="entry name" value="DUF4347"/>
</dbReference>
<dbReference type="PROSITE" id="PS50268">
    <property type="entry name" value="CADHERIN_2"/>
    <property type="match status" value="3"/>
</dbReference>
<dbReference type="SUPFAM" id="SSF49313">
    <property type="entry name" value="Cadherin-like"/>
    <property type="match status" value="6"/>
</dbReference>